<dbReference type="AlphaFoldDB" id="A0A2P7MU58"/>
<dbReference type="Proteomes" id="UP000243002">
    <property type="component" value="Unassembled WGS sequence"/>
</dbReference>
<evidence type="ECO:0000256" key="5">
    <source>
        <dbReference type="HAMAP-Rule" id="MF_00787"/>
    </source>
</evidence>
<protein>
    <recommendedName>
        <fullName evidence="5">Cobalt-precorrin-5B C(1)-methyltransferase</fullName>
        <ecNumber evidence="5">2.1.1.195</ecNumber>
    </recommendedName>
    <alternativeName>
        <fullName evidence="5">Cobalt-precorrin-6A synthase</fullName>
    </alternativeName>
</protein>
<evidence type="ECO:0000256" key="3">
    <source>
        <dbReference type="ARBA" id="ARBA00022679"/>
    </source>
</evidence>
<dbReference type="SUPFAM" id="SSF111342">
    <property type="entry name" value="CbiD-like"/>
    <property type="match status" value="1"/>
</dbReference>
<dbReference type="UniPathway" id="UPA00148">
    <property type="reaction ID" value="UER00227"/>
</dbReference>
<comment type="similarity">
    <text evidence="5">Belongs to the CbiD family.</text>
</comment>
<dbReference type="RefSeq" id="WP_106632537.1">
    <property type="nucleotide sequence ID" value="NZ_PXXO01000010.1"/>
</dbReference>
<reference evidence="6 7" key="1">
    <citation type="journal article" date="2018" name="Environ. Microbiol.">
        <title>Ecological and genomic features of two widespread freshwater picocyanobacteria.</title>
        <authorList>
            <person name="Cabello-Yeves P.J."/>
            <person name="Picazo A."/>
            <person name="Camacho A."/>
            <person name="Callieri C."/>
            <person name="Rosselli R."/>
            <person name="Roda-Garcia J.J."/>
            <person name="Coutinho F.H."/>
            <person name="Rodriguez-Valera F."/>
        </authorList>
    </citation>
    <scope>NUCLEOTIDE SEQUENCE [LARGE SCALE GENOMIC DNA]</scope>
    <source>
        <strain evidence="6 7">Tous</strain>
    </source>
</reference>
<evidence type="ECO:0000256" key="4">
    <source>
        <dbReference type="ARBA" id="ARBA00022691"/>
    </source>
</evidence>
<evidence type="ECO:0000256" key="2">
    <source>
        <dbReference type="ARBA" id="ARBA00022603"/>
    </source>
</evidence>
<comment type="caution">
    <text evidence="6">The sequence shown here is derived from an EMBL/GenBank/DDBJ whole genome shotgun (WGS) entry which is preliminary data.</text>
</comment>
<keyword evidence="1 5" id="KW-0169">Cobalamin biosynthesis</keyword>
<dbReference type="InterPro" id="IPR036074">
    <property type="entry name" value="CbiD_sf"/>
</dbReference>
<dbReference type="EMBL" id="PXXO01000010">
    <property type="protein sequence ID" value="PSJ04726.1"/>
    <property type="molecule type" value="Genomic_DNA"/>
</dbReference>
<dbReference type="PANTHER" id="PTHR35863:SF1">
    <property type="entry name" value="COBALT-PRECORRIN-5B C(1)-METHYLTRANSFERASE"/>
    <property type="match status" value="1"/>
</dbReference>
<sequence>MDAASADATAGYTVPVWLTAAARAALVILLGQPWQRHQPLWLHPDAAAAGELPARVPVLAAAPLADGWVLAMASCDPGPEVLDLTRGLQLWVQLRWLEGPGKWLELRAGEGVGVLQASGEACVSAYAEKLLECNLRPLVPPGRRLELQVVIPEGRRLAERTSNAAFGVVDGLALIGTQAEVQRSAGPDQLVQALAALRERAAAPAFCGDLVLVIGENGLDLAPRLGLPPDLLLKAGNWLGPLLVAAAEAGVRRLLLLGYQGKLIKLAGGIFHTHHHLADGRAEVLTALAALAGLGGESLQALHDAPTVEAALGELAQRDGPRAERLRQAIAAAVEQRSLRYLARYGQESMAVGAVLFDRSRQICGQGPVGLELLTALRSPARSDA</sequence>
<comment type="catalytic activity">
    <reaction evidence="5">
        <text>Co-precorrin-5B + S-adenosyl-L-methionine = Co-precorrin-6A + S-adenosyl-L-homocysteine</text>
        <dbReference type="Rhea" id="RHEA:26285"/>
        <dbReference type="ChEBI" id="CHEBI:57856"/>
        <dbReference type="ChEBI" id="CHEBI:59789"/>
        <dbReference type="ChEBI" id="CHEBI:60063"/>
        <dbReference type="ChEBI" id="CHEBI:60064"/>
        <dbReference type="EC" id="2.1.1.195"/>
    </reaction>
</comment>
<dbReference type="PIRSF" id="PIRSF026782">
    <property type="entry name" value="CbiD"/>
    <property type="match status" value="1"/>
</dbReference>
<dbReference type="Gene3D" id="3.30.2110.10">
    <property type="entry name" value="CbiD-like"/>
    <property type="match status" value="1"/>
</dbReference>
<dbReference type="InterPro" id="IPR002748">
    <property type="entry name" value="CbiD"/>
</dbReference>
<dbReference type="PANTHER" id="PTHR35863">
    <property type="entry name" value="COBALT-PRECORRIN-5B C(1)-METHYLTRANSFERASE"/>
    <property type="match status" value="1"/>
</dbReference>
<evidence type="ECO:0000256" key="1">
    <source>
        <dbReference type="ARBA" id="ARBA00022573"/>
    </source>
</evidence>
<keyword evidence="4 5" id="KW-0949">S-adenosyl-L-methionine</keyword>
<organism evidence="6 7">
    <name type="scientific">Cyanobium usitatum str. Tous</name>
    <dbReference type="NCBI Taxonomy" id="2116684"/>
    <lineage>
        <taxon>Bacteria</taxon>
        <taxon>Bacillati</taxon>
        <taxon>Cyanobacteriota</taxon>
        <taxon>Cyanophyceae</taxon>
        <taxon>Synechococcales</taxon>
        <taxon>Prochlorococcaceae</taxon>
        <taxon>Cyanobium</taxon>
    </lineage>
</organism>
<dbReference type="EC" id="2.1.1.195" evidence="5"/>
<keyword evidence="2 5" id="KW-0489">Methyltransferase</keyword>
<keyword evidence="7" id="KW-1185">Reference proteome</keyword>
<keyword evidence="3 5" id="KW-0808">Transferase</keyword>
<dbReference type="HAMAP" id="MF_00787">
    <property type="entry name" value="CbiD"/>
    <property type="match status" value="1"/>
</dbReference>
<dbReference type="Pfam" id="PF01888">
    <property type="entry name" value="CbiD"/>
    <property type="match status" value="1"/>
</dbReference>
<dbReference type="OrthoDB" id="6439987at2"/>
<gene>
    <name evidence="5" type="primary">cbiD</name>
    <name evidence="6" type="ORF">C7K55_09500</name>
</gene>
<comment type="function">
    <text evidence="5">Catalyzes the methylation of C-1 in cobalt-precorrin-5B to form cobalt-precorrin-6A.</text>
</comment>
<comment type="pathway">
    <text evidence="5">Cofactor biosynthesis; adenosylcobalamin biosynthesis; cob(II)yrinate a,c-diamide from sirohydrochlorin (anaerobic route): step 6/10.</text>
</comment>
<name>A0A2P7MU58_9CYAN</name>
<evidence type="ECO:0000313" key="6">
    <source>
        <dbReference type="EMBL" id="PSJ04726.1"/>
    </source>
</evidence>
<dbReference type="GO" id="GO:0019251">
    <property type="term" value="P:anaerobic cobalamin biosynthetic process"/>
    <property type="evidence" value="ECO:0007669"/>
    <property type="project" value="UniProtKB-UniRule"/>
</dbReference>
<dbReference type="GO" id="GO:0032259">
    <property type="term" value="P:methylation"/>
    <property type="evidence" value="ECO:0007669"/>
    <property type="project" value="UniProtKB-KW"/>
</dbReference>
<dbReference type="GO" id="GO:0043780">
    <property type="term" value="F:cobalt-precorrin-5B C1-methyltransferase activity"/>
    <property type="evidence" value="ECO:0007669"/>
    <property type="project" value="RHEA"/>
</dbReference>
<accession>A0A2P7MU58</accession>
<proteinExistence type="inferred from homology"/>
<dbReference type="NCBIfam" id="TIGR00312">
    <property type="entry name" value="cbiD"/>
    <property type="match status" value="1"/>
</dbReference>
<evidence type="ECO:0000313" key="7">
    <source>
        <dbReference type="Proteomes" id="UP000243002"/>
    </source>
</evidence>